<protein>
    <recommendedName>
        <fullName evidence="7">C2H2-type domain-containing protein</fullName>
    </recommendedName>
</protein>
<accession>A0A8J2LC53</accession>
<feature type="region of interest" description="Disordered" evidence="6">
    <location>
        <begin position="737"/>
        <end position="772"/>
    </location>
</feature>
<evidence type="ECO:0000256" key="2">
    <source>
        <dbReference type="ARBA" id="ARBA00022737"/>
    </source>
</evidence>
<evidence type="ECO:0000256" key="6">
    <source>
        <dbReference type="SAM" id="MobiDB-lite"/>
    </source>
</evidence>
<dbReference type="GO" id="GO:0000981">
    <property type="term" value="F:DNA-binding transcription factor activity, RNA polymerase II-specific"/>
    <property type="evidence" value="ECO:0007669"/>
    <property type="project" value="TreeGrafter"/>
</dbReference>
<feature type="domain" description="C2H2-type" evidence="7">
    <location>
        <begin position="398"/>
        <end position="426"/>
    </location>
</feature>
<dbReference type="EMBL" id="CAJVCH010564937">
    <property type="protein sequence ID" value="CAG7832413.1"/>
    <property type="molecule type" value="Genomic_DNA"/>
</dbReference>
<feature type="region of interest" description="Disordered" evidence="6">
    <location>
        <begin position="1768"/>
        <end position="1799"/>
    </location>
</feature>
<feature type="compositionally biased region" description="Polar residues" evidence="6">
    <location>
        <begin position="14"/>
        <end position="29"/>
    </location>
</feature>
<organism evidence="8 9">
    <name type="scientific">Allacma fusca</name>
    <dbReference type="NCBI Taxonomy" id="39272"/>
    <lineage>
        <taxon>Eukaryota</taxon>
        <taxon>Metazoa</taxon>
        <taxon>Ecdysozoa</taxon>
        <taxon>Arthropoda</taxon>
        <taxon>Hexapoda</taxon>
        <taxon>Collembola</taxon>
        <taxon>Symphypleona</taxon>
        <taxon>Sminthuridae</taxon>
        <taxon>Allacma</taxon>
    </lineage>
</organism>
<feature type="domain" description="C2H2-type" evidence="7">
    <location>
        <begin position="1595"/>
        <end position="1623"/>
    </location>
</feature>
<feature type="compositionally biased region" description="Basic and acidic residues" evidence="6">
    <location>
        <begin position="1514"/>
        <end position="1527"/>
    </location>
</feature>
<keyword evidence="9" id="KW-1185">Reference proteome</keyword>
<feature type="region of interest" description="Disordered" evidence="6">
    <location>
        <begin position="1"/>
        <end position="30"/>
    </location>
</feature>
<dbReference type="GO" id="GO:0000977">
    <property type="term" value="F:RNA polymerase II transcription regulatory region sequence-specific DNA binding"/>
    <property type="evidence" value="ECO:0007669"/>
    <property type="project" value="TreeGrafter"/>
</dbReference>
<feature type="compositionally biased region" description="Polar residues" evidence="6">
    <location>
        <begin position="1434"/>
        <end position="1444"/>
    </location>
</feature>
<dbReference type="PANTHER" id="PTHR24409">
    <property type="entry name" value="ZINC FINGER PROTEIN 142"/>
    <property type="match status" value="1"/>
</dbReference>
<feature type="compositionally biased region" description="Basic residues" evidence="6">
    <location>
        <begin position="1871"/>
        <end position="1887"/>
    </location>
</feature>
<dbReference type="PROSITE" id="PS50157">
    <property type="entry name" value="ZINC_FINGER_C2H2_2"/>
    <property type="match status" value="8"/>
</dbReference>
<feature type="compositionally biased region" description="Polar residues" evidence="6">
    <location>
        <begin position="1360"/>
        <end position="1369"/>
    </location>
</feature>
<feature type="compositionally biased region" description="Polar residues" evidence="6">
    <location>
        <begin position="1466"/>
        <end position="1475"/>
    </location>
</feature>
<reference evidence="8" key="1">
    <citation type="submission" date="2021-06" db="EMBL/GenBank/DDBJ databases">
        <authorList>
            <person name="Hodson N. C."/>
            <person name="Mongue J. A."/>
            <person name="Jaron S. K."/>
        </authorList>
    </citation>
    <scope>NUCLEOTIDE SEQUENCE</scope>
</reference>
<feature type="domain" description="C2H2-type" evidence="7">
    <location>
        <begin position="239"/>
        <end position="267"/>
    </location>
</feature>
<feature type="compositionally biased region" description="Pro residues" evidence="6">
    <location>
        <begin position="1447"/>
        <end position="1457"/>
    </location>
</feature>
<dbReference type="PANTHER" id="PTHR24409:SF295">
    <property type="entry name" value="AZ2-RELATED"/>
    <property type="match status" value="1"/>
</dbReference>
<feature type="region of interest" description="Disordered" evidence="6">
    <location>
        <begin position="1344"/>
        <end position="1369"/>
    </location>
</feature>
<dbReference type="GO" id="GO:0005634">
    <property type="term" value="C:nucleus"/>
    <property type="evidence" value="ECO:0007669"/>
    <property type="project" value="TreeGrafter"/>
</dbReference>
<evidence type="ECO:0000259" key="7">
    <source>
        <dbReference type="PROSITE" id="PS50157"/>
    </source>
</evidence>
<keyword evidence="2" id="KW-0677">Repeat</keyword>
<comment type="caution">
    <text evidence="8">The sequence shown here is derived from an EMBL/GenBank/DDBJ whole genome shotgun (WGS) entry which is preliminary data.</text>
</comment>
<dbReference type="InterPro" id="IPR013087">
    <property type="entry name" value="Znf_C2H2_type"/>
</dbReference>
<keyword evidence="1" id="KW-0479">Metal-binding</keyword>
<evidence type="ECO:0000256" key="1">
    <source>
        <dbReference type="ARBA" id="ARBA00022723"/>
    </source>
</evidence>
<feature type="domain" description="C2H2-type" evidence="7">
    <location>
        <begin position="621"/>
        <end position="648"/>
    </location>
</feature>
<dbReference type="PROSITE" id="PS00028">
    <property type="entry name" value="ZINC_FINGER_C2H2_1"/>
    <property type="match status" value="8"/>
</dbReference>
<feature type="compositionally biased region" description="Polar residues" evidence="6">
    <location>
        <begin position="1890"/>
        <end position="1900"/>
    </location>
</feature>
<evidence type="ECO:0000256" key="4">
    <source>
        <dbReference type="ARBA" id="ARBA00022833"/>
    </source>
</evidence>
<proteinExistence type="predicted"/>
<keyword evidence="3 5" id="KW-0863">Zinc-finger</keyword>
<feature type="domain" description="C2H2-type" evidence="7">
    <location>
        <begin position="1807"/>
        <end position="1835"/>
    </location>
</feature>
<name>A0A8J2LC53_9HEXA</name>
<feature type="domain" description="C2H2-type" evidence="7">
    <location>
        <begin position="593"/>
        <end position="621"/>
    </location>
</feature>
<evidence type="ECO:0000313" key="8">
    <source>
        <dbReference type="EMBL" id="CAG7832413.1"/>
    </source>
</evidence>
<feature type="compositionally biased region" description="Low complexity" evidence="6">
    <location>
        <begin position="1531"/>
        <end position="1542"/>
    </location>
</feature>
<evidence type="ECO:0000313" key="9">
    <source>
        <dbReference type="Proteomes" id="UP000708208"/>
    </source>
</evidence>
<feature type="compositionally biased region" description="Polar residues" evidence="6">
    <location>
        <begin position="1344"/>
        <end position="1353"/>
    </location>
</feature>
<feature type="region of interest" description="Disordered" evidence="6">
    <location>
        <begin position="1865"/>
        <end position="1935"/>
    </location>
</feature>
<keyword evidence="4" id="KW-0862">Zinc</keyword>
<evidence type="ECO:0000256" key="5">
    <source>
        <dbReference type="PROSITE-ProRule" id="PRU00042"/>
    </source>
</evidence>
<feature type="domain" description="C2H2-type" evidence="7">
    <location>
        <begin position="1624"/>
        <end position="1660"/>
    </location>
</feature>
<gene>
    <name evidence="8" type="ORF">AFUS01_LOCUS42097</name>
</gene>
<feature type="domain" description="C2H2-type" evidence="7">
    <location>
        <begin position="1998"/>
        <end position="2026"/>
    </location>
</feature>
<sequence length="2053" mass="228327">MSGSARPSKKRSGSAVSTVNRSTTYSSVLRPSKTDKNVEAWRDWLSRAKDAFEEKWNGTKNEGQEGKYTKPHLYCLRPHVLKAVRTIPRDFKNDEATLKCGDLDWRFLKLEVRLGQSAAVKNEQDYSSNQLHESRFNEPVTVIEQYVHPTNPNSQYQPFYTERNDIAPVSGFSDGSSHLSIPSQVGYDQYQQQSSTRGIFRLPSVVQAGLNAGGSCSTNSIRQSPGLISQDQNDAMETHGCQLCKRKFCNPVNLLKHMKEFHHVDAAHVVGRRRALRQEKVGAERWQMTKLVGSPNTAYVTTSVAPEALISKNVPVTSVTSNPTAISVNSPGGHVPVSVVPYDRTDKIQGPGNSTHKTYCQIAPNLTPPNPILSNSTVLTPSQIKEAEELIVADIESFYCSKCYVRFTTRSMGETHARSVHFGEVLFFCLACNMEYPSGQDHSKLCSAIQRSRIVIANSDSGTPVSYAIITPVNTASRIMSNLIPHPVTPNELPPSSSEISSTSSDIFLPQNEIILPSSSNLPDREVTSQAGCSSAVEIIQSQSGNSFQGSDKDKAIDFERYISSNGILTEEQINFAGKMARKVIDGDGHNKFQCKICKNLFKQMFRCREHIRYIHLKQRYKCPSCEKIFETRKALDVHKPSHLSTGSAANKIHGTHITEPVGIHQTLLPAFIETYVVKTSENKWECKKCKKVLAAHSYAVSHVRQIHFSKCHRCNSCGLYFEEGLLIHRKKCNSNSQSVSGHKDQSGNAARPVVHNPQRPGRNTVATDETTTEVSHLTEMMRNSIQTGKLISAVNKECSTIYRCILCSTTFFLQAQFIPPNPQNGSSTSNVHNGESSLLSPINESSHLQYSEENNNPVGDDHGTEDAFFNENDDEMLFDPSSVSGTSIFVEESTPTGKHVTEVSNDSSDLISAALQCKVEIGDGTVEYDNDNASDNHTHGLMNEGTEYSETLNTTSKLVDTTSLNTVPVASSFANVEATFAPQSVLAKSSISENEIKQLELKSLQFIKQQQGQFVCIVCQRVSKLRRNLVEHVRRVHLCGEVEEKEVTPSTSGKTPGVTRNPTASGKDYYEEIVRRAVSKFFDDKREPSPPTGKRTLQDRASRFIRPDGYEFFCTICKVRSTKSERLINHISSVHFGEPLSTLSSDKKEEKKTETDDVLRCPGCQKVMPSKAFKARHMPRCSLAKRLCRRPGRPAGSGTKPPQTSSRYSGEVINCNFYIDSDGKVKRKMGRPFRNPAPVIGPRGEKYVVDPCGKPVASNALPVENLNSDAKHTEDLEPDVTDMSSDVQLDNQKQLDNPAVYHLKKATLIDTVQLAKVNVKPPSQIQKKNSISKCTTNSIATSKATANQSGKNVTKLDKSGSSNASNKNDSLANVVFRPEDVKKLIIPWSIGGKYSFSKCKECSVLFNKYVNAEAHVRNVHLAALTELTKDTSLLDDNSKGKQNSAPPSPPSTPPPYGNAEEENSPEVSTPSDSNIGKHKKRRRIIVESDSEEDEGGVYDSFSPMEYSNDEEEDKAKESETTHETVEKPVSSQQTMSTTQSQVLNKFRPFSAFQAGDARKKYLQPKRVSKALTSLTSKEFTDAQKFIVKIENCGYECRGCGGKFPRLNAISRHVRLKHFVERPYHCTLCDERFFHLNEFEIHKSGCAKIKHSENHISKKPKLLAQSWSDNSTTVKSRDLEPEASSDDVEKTFENIEDAKNFIESLSKKKYRCMVCKLTFGGGYSSCLKHIRRIHFGEKPYHCTKCNESFRYDKTYYNHVEVCGTGSTGAVSAPNEEEPALSKETNLKPATEKKSTENTEAVPEEETFKCKLCNEVSSDKPLFRYHLVSVHYGELSKGKASSFFDMIEDIIDTLAIKVQPKKISISPTQEKKKGKTATKLNRSKKRAKAVNSEQANTSSEAANVVEKAKKSEHIESGPVVGESTKTNTTDESDSCEPAVVHKDEKHLLASLPNVISSMRGTPFKKITVRLKPLIFKGTLPECLISAAKSLCGKRDAGTFQCKNCGRCFGTYQGVLLHVRIQHYGERRYQCNICHKFLADGLKYHREKCLRTSRK</sequence>
<dbReference type="Proteomes" id="UP000708208">
    <property type="component" value="Unassembled WGS sequence"/>
</dbReference>
<feature type="region of interest" description="Disordered" evidence="6">
    <location>
        <begin position="1434"/>
        <end position="1543"/>
    </location>
</feature>
<feature type="compositionally biased region" description="Basic and acidic residues" evidence="6">
    <location>
        <begin position="1905"/>
        <end position="1914"/>
    </location>
</feature>
<dbReference type="SMART" id="SM00355">
    <property type="entry name" value="ZnF_C2H2"/>
    <property type="match status" value="14"/>
</dbReference>
<evidence type="ECO:0000256" key="3">
    <source>
        <dbReference type="ARBA" id="ARBA00022771"/>
    </source>
</evidence>
<dbReference type="GO" id="GO:0008270">
    <property type="term" value="F:zinc ion binding"/>
    <property type="evidence" value="ECO:0007669"/>
    <property type="project" value="UniProtKB-KW"/>
</dbReference>